<evidence type="ECO:0000313" key="1">
    <source>
        <dbReference type="EMBL" id="GAA5194212.1"/>
    </source>
</evidence>
<gene>
    <name evidence="1" type="ORF">GCM10025772_26750</name>
</gene>
<name>A0ABP9SEJ5_9GAMM</name>
<dbReference type="Proteomes" id="UP001501600">
    <property type="component" value="Unassembled WGS sequence"/>
</dbReference>
<accession>A0ABP9SEJ5</accession>
<dbReference type="InterPro" id="IPR022385">
    <property type="entry name" value="Rhs_assc_core"/>
</dbReference>
<dbReference type="Gene3D" id="2.180.10.10">
    <property type="entry name" value="RHS repeat-associated core"/>
    <property type="match status" value="1"/>
</dbReference>
<dbReference type="EMBL" id="BAABLF010000028">
    <property type="protein sequence ID" value="GAA5194212.1"/>
    <property type="molecule type" value="Genomic_DNA"/>
</dbReference>
<evidence type="ECO:0000313" key="2">
    <source>
        <dbReference type="Proteomes" id="UP001501600"/>
    </source>
</evidence>
<protein>
    <recommendedName>
        <fullName evidence="3">RHS repeat-associated core domain-containing protein</fullName>
    </recommendedName>
</protein>
<comment type="caution">
    <text evidence="1">The sequence shown here is derived from an EMBL/GenBank/DDBJ whole genome shotgun (WGS) entry which is preliminary data.</text>
</comment>
<organism evidence="1 2">
    <name type="scientific">Ferrimonas gelatinilytica</name>
    <dbReference type="NCBI Taxonomy" id="1255257"/>
    <lineage>
        <taxon>Bacteria</taxon>
        <taxon>Pseudomonadati</taxon>
        <taxon>Pseudomonadota</taxon>
        <taxon>Gammaproteobacteria</taxon>
        <taxon>Alteromonadales</taxon>
        <taxon>Ferrimonadaceae</taxon>
        <taxon>Ferrimonas</taxon>
    </lineage>
</organism>
<proteinExistence type="predicted"/>
<evidence type="ECO:0008006" key="3">
    <source>
        <dbReference type="Google" id="ProtNLM"/>
    </source>
</evidence>
<reference evidence="2" key="1">
    <citation type="journal article" date="2019" name="Int. J. Syst. Evol. Microbiol.">
        <title>The Global Catalogue of Microorganisms (GCM) 10K type strain sequencing project: providing services to taxonomists for standard genome sequencing and annotation.</title>
        <authorList>
            <consortium name="The Broad Institute Genomics Platform"/>
            <consortium name="The Broad Institute Genome Sequencing Center for Infectious Disease"/>
            <person name="Wu L."/>
            <person name="Ma J."/>
        </authorList>
    </citation>
    <scope>NUCLEOTIDE SEQUENCE [LARGE SCALE GENOMIC DNA]</scope>
    <source>
        <strain evidence="2">JCM 18720</strain>
    </source>
</reference>
<sequence>MVGSATTLVDHNGAIVSQRYFDPSGRTADMGVSHSSDIGNLNSAQSRLQDLEYTNGYRRGFTDHEHLNEQQLIHMNGRVYDYNLGRFMSVDPFVQAPTSTQSINPYSYIMNNPLAGTDPTGYAATDLSAGARCDITGECAVGATRNEEVTESSMEVKTEMVATTGSRIKKRLSRELLDQ</sequence>
<keyword evidence="2" id="KW-1185">Reference proteome</keyword>
<dbReference type="NCBIfam" id="TIGR03696">
    <property type="entry name" value="Rhs_assc_core"/>
    <property type="match status" value="1"/>
</dbReference>